<evidence type="ECO:0000313" key="1">
    <source>
        <dbReference type="EMBL" id="KAK8040133.1"/>
    </source>
</evidence>
<protein>
    <submittedName>
        <fullName evidence="1">Uncharacterized protein</fullName>
    </submittedName>
</protein>
<reference evidence="1 2" key="1">
    <citation type="submission" date="2023-01" db="EMBL/GenBank/DDBJ databases">
        <title>Analysis of 21 Apiospora genomes using comparative genomics revels a genus with tremendous synthesis potential of carbohydrate active enzymes and secondary metabolites.</title>
        <authorList>
            <person name="Sorensen T."/>
        </authorList>
    </citation>
    <scope>NUCLEOTIDE SEQUENCE [LARGE SCALE GENOMIC DNA]</scope>
    <source>
        <strain evidence="1 2">CBS 33761</strain>
    </source>
</reference>
<gene>
    <name evidence="1" type="ORF">PG993_008544</name>
</gene>
<accession>A0ABR1T0N4</accession>
<dbReference type="EMBL" id="JAQQWK010000006">
    <property type="protein sequence ID" value="KAK8040133.1"/>
    <property type="molecule type" value="Genomic_DNA"/>
</dbReference>
<comment type="caution">
    <text evidence="1">The sequence shown here is derived from an EMBL/GenBank/DDBJ whole genome shotgun (WGS) entry which is preliminary data.</text>
</comment>
<keyword evidence="2" id="KW-1185">Reference proteome</keyword>
<name>A0ABR1T0N4_9PEZI</name>
<sequence length="202" mass="22889">MEGQYKAISTFLPAKPKPQTIVEVVAIDDPETIKCQNHYGFTVPELLDPERHGHINTNEPGMQRYIDKWDHQEYQHGLPRWLLTKGSEYEKGEYNDHSMSWTLNNCSSKGWDTVTIAIYASDNDAAAETLTGNGARHVGDIRVELKGVNWGEIPRKYASDNRSIFYRFDAVVRMGFADESGRLTVKLVHSGRELGTAKFTVQ</sequence>
<proteinExistence type="predicted"/>
<organism evidence="1 2">
    <name type="scientific">Apiospora rasikravindrae</name>
    <dbReference type="NCBI Taxonomy" id="990691"/>
    <lineage>
        <taxon>Eukaryota</taxon>
        <taxon>Fungi</taxon>
        <taxon>Dikarya</taxon>
        <taxon>Ascomycota</taxon>
        <taxon>Pezizomycotina</taxon>
        <taxon>Sordariomycetes</taxon>
        <taxon>Xylariomycetidae</taxon>
        <taxon>Amphisphaeriales</taxon>
        <taxon>Apiosporaceae</taxon>
        <taxon>Apiospora</taxon>
    </lineage>
</organism>
<dbReference type="Proteomes" id="UP001444661">
    <property type="component" value="Unassembled WGS sequence"/>
</dbReference>
<evidence type="ECO:0000313" key="2">
    <source>
        <dbReference type="Proteomes" id="UP001444661"/>
    </source>
</evidence>